<gene>
    <name evidence="4" type="ORF">O9H85_20480</name>
</gene>
<comment type="similarity">
    <text evidence="2">Belongs to the ROK (NagC/XylR) family.</text>
</comment>
<dbReference type="Gene3D" id="1.10.10.10">
    <property type="entry name" value="Winged helix-like DNA-binding domain superfamily/Winged helix DNA-binding domain"/>
    <property type="match status" value="1"/>
</dbReference>
<sequence>MSRMNNHGDQKGAKINIIQALRINGPVSRIELTKLTGLSRATISLTIAELLESNFVQETESKYSTGGRPATLLELTPNTNMILGADYSNQVWTLGAFDLLGNAINKVTVPSKDNSPQTVVEALTDHLADFIKAQESKLINLIGLGMPGLVDIHRGVINSAADLGWCDVDISKMVHEKIGWQTVVINRHRARGLAECRFGAGKEFNQVIYIGIGTGIAAGLLNNRQLLSGAIGGAGEIGHITIDPNGPLCPCGNHGCLQQLSTGPAMEQEIRMLLRSGKKSIIHPDANYDLQLIGADKIGFGADNGDEICMQVVEKAASFLGIAMANLVNTLNPEAIILGGSIPTSCDYYLKVATQVMNQRAMSPLTANVAVKKASCGEIGGALGAAAFALDKHLTYSHLKIGYVKA</sequence>
<accession>A0ABT4QD03</accession>
<dbReference type="Gene3D" id="3.30.420.40">
    <property type="match status" value="2"/>
</dbReference>
<dbReference type="InterPro" id="IPR036388">
    <property type="entry name" value="WH-like_DNA-bd_sf"/>
</dbReference>
<organism evidence="4 5">
    <name type="scientific">Paenibacillus gyeongsangnamensis</name>
    <dbReference type="NCBI Taxonomy" id="3388067"/>
    <lineage>
        <taxon>Bacteria</taxon>
        <taxon>Bacillati</taxon>
        <taxon>Bacillota</taxon>
        <taxon>Bacilli</taxon>
        <taxon>Bacillales</taxon>
        <taxon>Paenibacillaceae</taxon>
        <taxon>Paenibacillus</taxon>
    </lineage>
</organism>
<evidence type="ECO:0000313" key="4">
    <source>
        <dbReference type="EMBL" id="MCZ8514757.1"/>
    </source>
</evidence>
<dbReference type="Proteomes" id="UP001527882">
    <property type="component" value="Unassembled WGS sequence"/>
</dbReference>
<dbReference type="SUPFAM" id="SSF46785">
    <property type="entry name" value="Winged helix' DNA-binding domain"/>
    <property type="match status" value="1"/>
</dbReference>
<keyword evidence="5" id="KW-1185">Reference proteome</keyword>
<comment type="caution">
    <text evidence="4">The sequence shown here is derived from an EMBL/GenBank/DDBJ whole genome shotgun (WGS) entry which is preliminary data.</text>
</comment>
<protein>
    <submittedName>
        <fullName evidence="4">ROK family transcriptional regulator</fullName>
    </submittedName>
</protein>
<evidence type="ECO:0000256" key="3">
    <source>
        <dbReference type="ARBA" id="ARBA00022629"/>
    </source>
</evidence>
<dbReference type="EMBL" id="JAQAGZ010000013">
    <property type="protein sequence ID" value="MCZ8514757.1"/>
    <property type="molecule type" value="Genomic_DNA"/>
</dbReference>
<evidence type="ECO:0000256" key="1">
    <source>
        <dbReference type="ARBA" id="ARBA00002486"/>
    </source>
</evidence>
<dbReference type="Pfam" id="PF00480">
    <property type="entry name" value="ROK"/>
    <property type="match status" value="1"/>
</dbReference>
<name>A0ABT4QD03_9BACL</name>
<dbReference type="InterPro" id="IPR036390">
    <property type="entry name" value="WH_DNA-bd_sf"/>
</dbReference>
<dbReference type="InterPro" id="IPR043129">
    <property type="entry name" value="ATPase_NBD"/>
</dbReference>
<reference evidence="4 5" key="1">
    <citation type="submission" date="2022-12" db="EMBL/GenBank/DDBJ databases">
        <title>Draft genome sequence of Paenibacillus sp. dW9.</title>
        <authorList>
            <person name="Choi E.-W."/>
            <person name="Kim D.-U."/>
        </authorList>
    </citation>
    <scope>NUCLEOTIDE SEQUENCE [LARGE SCALE GENOMIC DNA]</scope>
    <source>
        <strain evidence="5">dW9</strain>
    </source>
</reference>
<comment type="function">
    <text evidence="1">Transcriptional repressor of xylose-utilizing enzymes.</text>
</comment>
<dbReference type="PANTHER" id="PTHR18964:SF149">
    <property type="entry name" value="BIFUNCTIONAL UDP-N-ACETYLGLUCOSAMINE 2-EPIMERASE_N-ACETYLMANNOSAMINE KINASE"/>
    <property type="match status" value="1"/>
</dbReference>
<dbReference type="SUPFAM" id="SSF53067">
    <property type="entry name" value="Actin-like ATPase domain"/>
    <property type="match status" value="1"/>
</dbReference>
<evidence type="ECO:0000256" key="2">
    <source>
        <dbReference type="ARBA" id="ARBA00006479"/>
    </source>
</evidence>
<keyword evidence="3" id="KW-0859">Xylose metabolism</keyword>
<evidence type="ECO:0000313" key="5">
    <source>
        <dbReference type="Proteomes" id="UP001527882"/>
    </source>
</evidence>
<proteinExistence type="inferred from homology"/>
<dbReference type="PANTHER" id="PTHR18964">
    <property type="entry name" value="ROK (REPRESSOR, ORF, KINASE) FAMILY"/>
    <property type="match status" value="1"/>
</dbReference>
<keyword evidence="3" id="KW-0119">Carbohydrate metabolism</keyword>
<dbReference type="InterPro" id="IPR000600">
    <property type="entry name" value="ROK"/>
</dbReference>
<dbReference type="RefSeq" id="WP_269883277.1">
    <property type="nucleotide sequence ID" value="NZ_JAQAGZ010000013.1"/>
</dbReference>